<keyword evidence="9 11" id="KW-0479">Metal-binding</keyword>
<name>A0A0G0NHC5_9BACT</name>
<evidence type="ECO:0000256" key="2">
    <source>
        <dbReference type="ARBA" id="ARBA00009604"/>
    </source>
</evidence>
<comment type="similarity">
    <text evidence="2 9">Belongs to the enolase family.</text>
</comment>
<dbReference type="GO" id="GO:0000287">
    <property type="term" value="F:magnesium ion binding"/>
    <property type="evidence" value="ECO:0007669"/>
    <property type="project" value="UniProtKB-UniRule"/>
</dbReference>
<comment type="cofactor">
    <cofactor evidence="11">
        <name>Mg(2+)</name>
        <dbReference type="ChEBI" id="CHEBI:18420"/>
    </cofactor>
    <text evidence="11">Mg(2+) is required for catalysis and for stabilizing the dimer.</text>
</comment>
<evidence type="ECO:0000313" key="15">
    <source>
        <dbReference type="Proteomes" id="UP000034081"/>
    </source>
</evidence>
<evidence type="ECO:0000256" key="1">
    <source>
        <dbReference type="ARBA" id="ARBA00005031"/>
    </source>
</evidence>
<feature type="domain" description="Enolase C-terminal TIM barrel" evidence="12">
    <location>
        <begin position="143"/>
        <end position="418"/>
    </location>
</feature>
<dbReference type="NCBIfam" id="TIGR01060">
    <property type="entry name" value="eno"/>
    <property type="match status" value="1"/>
</dbReference>
<dbReference type="PATRIC" id="fig|1618570.3.peg.840"/>
<feature type="active site" description="Proton acceptor" evidence="9 10">
    <location>
        <position position="342"/>
    </location>
</feature>
<dbReference type="PROSITE" id="PS00164">
    <property type="entry name" value="ENOLASE"/>
    <property type="match status" value="1"/>
</dbReference>
<sequence>MKITSVIAREILSSSSLPTIETKVILENGMSARASVPFGASSGKHEAITLVDNDQKRYFGKGMLNAVKNVKETIAPFIVGLEVQDQLKIDEILLSLDTSPQKEKLGGNSILSVSLACARAASITLDKTLYQHIKDTYSFDEEINILPKPMMVVIEGGKHADSSTDFQEYMFVATLDKNTIESIRAVEESYQKLGQLLKESGFNTNVGLEGAYAYTSAKSNQEPLGYMQKAVIASGYKIPDEIGIAIDPAASEFNIEGAYHLQKEDRKLSSDELIEYYQKLSDEYPIISIEDGLSQDDWLGWTNLNAKLGKKVMIVGDDLTVTNSTRLKKAIEAKAINTVIIKPNQVGTLSETIDAIKIAKKNGLKVVVSHRGGGETTDTFIIDLAVAAFADFVKVGPSRGERTEKYNRLMEIAEQLNL</sequence>
<evidence type="ECO:0000256" key="4">
    <source>
        <dbReference type="ARBA" id="ARBA00017068"/>
    </source>
</evidence>
<dbReference type="Gene3D" id="3.30.390.10">
    <property type="entry name" value="Enolase-like, N-terminal domain"/>
    <property type="match status" value="1"/>
</dbReference>
<dbReference type="SFLD" id="SFLDF00002">
    <property type="entry name" value="enolase"/>
    <property type="match status" value="1"/>
</dbReference>
<feature type="domain" description="Enolase N-terminal" evidence="13">
    <location>
        <begin position="3"/>
        <end position="133"/>
    </location>
</feature>
<accession>A0A0G0NHC5</accession>
<dbReference type="AlphaFoldDB" id="A0A0G0NHC5"/>
<dbReference type="PIRSF" id="PIRSF001400">
    <property type="entry name" value="Enolase"/>
    <property type="match status" value="1"/>
</dbReference>
<dbReference type="InterPro" id="IPR020810">
    <property type="entry name" value="Enolase_C"/>
</dbReference>
<dbReference type="SMART" id="SM01193">
    <property type="entry name" value="Enolase_N"/>
    <property type="match status" value="1"/>
</dbReference>
<dbReference type="EMBL" id="LBVL01000008">
    <property type="protein sequence ID" value="KKQ85289.1"/>
    <property type="molecule type" value="Genomic_DNA"/>
</dbReference>
<dbReference type="GO" id="GO:0000015">
    <property type="term" value="C:phosphopyruvate hydratase complex"/>
    <property type="evidence" value="ECO:0007669"/>
    <property type="project" value="InterPro"/>
</dbReference>
<feature type="active site" description="Proton donor" evidence="9 10">
    <location>
        <position position="209"/>
    </location>
</feature>
<dbReference type="SUPFAM" id="SSF51604">
    <property type="entry name" value="Enolase C-terminal domain-like"/>
    <property type="match status" value="1"/>
</dbReference>
<dbReference type="Pfam" id="PF00113">
    <property type="entry name" value="Enolase_C"/>
    <property type="match status" value="1"/>
</dbReference>
<dbReference type="EC" id="4.2.1.11" evidence="3 9"/>
<evidence type="ECO:0000256" key="5">
    <source>
        <dbReference type="ARBA" id="ARBA00022525"/>
    </source>
</evidence>
<dbReference type="SFLD" id="SFLDG00178">
    <property type="entry name" value="enolase"/>
    <property type="match status" value="1"/>
</dbReference>
<evidence type="ECO:0000256" key="6">
    <source>
        <dbReference type="ARBA" id="ARBA00022842"/>
    </source>
</evidence>
<keyword evidence="5 9" id="KW-0964">Secreted</keyword>
<dbReference type="Gene3D" id="3.20.20.120">
    <property type="entry name" value="Enolase-like C-terminal domain"/>
    <property type="match status" value="1"/>
</dbReference>
<gene>
    <name evidence="9" type="primary">eno</name>
    <name evidence="14" type="ORF">UT08_C0008G0045</name>
</gene>
<dbReference type="GO" id="GO:0004634">
    <property type="term" value="F:phosphopyruvate hydratase activity"/>
    <property type="evidence" value="ECO:0007669"/>
    <property type="project" value="UniProtKB-UniRule"/>
</dbReference>
<comment type="pathway">
    <text evidence="1 9">Carbohydrate degradation; glycolysis; pyruvate from D-glyceraldehyde 3-phosphate: step 4/5.</text>
</comment>
<dbReference type="InterPro" id="IPR000941">
    <property type="entry name" value="Enolase"/>
</dbReference>
<comment type="subcellular location">
    <subcellularLocation>
        <location evidence="9">Cytoplasm</location>
    </subcellularLocation>
    <subcellularLocation>
        <location evidence="9">Secreted</location>
    </subcellularLocation>
    <subcellularLocation>
        <location evidence="9">Cell surface</location>
    </subcellularLocation>
    <text evidence="9">Fractions of enolase are present in both the cytoplasm and on the cell surface.</text>
</comment>
<dbReference type="GO" id="GO:0009986">
    <property type="term" value="C:cell surface"/>
    <property type="evidence" value="ECO:0007669"/>
    <property type="project" value="UniProtKB-SubCell"/>
</dbReference>
<evidence type="ECO:0000256" key="3">
    <source>
        <dbReference type="ARBA" id="ARBA00012058"/>
    </source>
</evidence>
<evidence type="ECO:0000256" key="7">
    <source>
        <dbReference type="ARBA" id="ARBA00023152"/>
    </source>
</evidence>
<keyword evidence="8 9" id="KW-0456">Lyase</keyword>
<comment type="function">
    <text evidence="9">Catalyzes the reversible conversion of 2-phosphoglycerate (2-PG) into phosphoenolpyruvate (PEP). It is essential for the degradation of carbohydrates via glycolysis.</text>
</comment>
<evidence type="ECO:0000313" key="14">
    <source>
        <dbReference type="EMBL" id="KKQ85289.1"/>
    </source>
</evidence>
<dbReference type="PRINTS" id="PR00148">
    <property type="entry name" value="ENOLASE"/>
</dbReference>
<dbReference type="PANTHER" id="PTHR11902:SF1">
    <property type="entry name" value="ENOLASE"/>
    <property type="match status" value="1"/>
</dbReference>
<dbReference type="PANTHER" id="PTHR11902">
    <property type="entry name" value="ENOLASE"/>
    <property type="match status" value="1"/>
</dbReference>
<dbReference type="InterPro" id="IPR020809">
    <property type="entry name" value="Enolase_CS"/>
</dbReference>
<organism evidence="14 15">
    <name type="scientific">Candidatus Woesebacteria bacterium GW2011_GWB1_38_8</name>
    <dbReference type="NCBI Taxonomy" id="1618570"/>
    <lineage>
        <taxon>Bacteria</taxon>
        <taxon>Candidatus Woeseibacteriota</taxon>
    </lineage>
</organism>
<dbReference type="SMART" id="SM01192">
    <property type="entry name" value="Enolase_C"/>
    <property type="match status" value="1"/>
</dbReference>
<feature type="binding site" evidence="9">
    <location>
        <position position="394"/>
    </location>
    <ligand>
        <name>(2R)-2-phosphoglycerate</name>
        <dbReference type="ChEBI" id="CHEBI:58289"/>
    </ligand>
</feature>
<dbReference type="CDD" id="cd03313">
    <property type="entry name" value="enolase"/>
    <property type="match status" value="1"/>
</dbReference>
<dbReference type="Pfam" id="PF03952">
    <property type="entry name" value="Enolase_N"/>
    <property type="match status" value="1"/>
</dbReference>
<proteinExistence type="inferred from homology"/>
<dbReference type="SFLD" id="SFLDS00001">
    <property type="entry name" value="Enolase"/>
    <property type="match status" value="1"/>
</dbReference>
<dbReference type="InterPro" id="IPR020811">
    <property type="entry name" value="Enolase_N"/>
</dbReference>
<keyword evidence="6 9" id="KW-0460">Magnesium</keyword>
<comment type="catalytic activity">
    <reaction evidence="9">
        <text>(2R)-2-phosphoglycerate = phosphoenolpyruvate + H2O</text>
        <dbReference type="Rhea" id="RHEA:10164"/>
        <dbReference type="ChEBI" id="CHEBI:15377"/>
        <dbReference type="ChEBI" id="CHEBI:58289"/>
        <dbReference type="ChEBI" id="CHEBI:58702"/>
        <dbReference type="EC" id="4.2.1.11"/>
    </reaction>
</comment>
<feature type="binding site" evidence="9 11">
    <location>
        <position position="290"/>
    </location>
    <ligand>
        <name>Mg(2+)</name>
        <dbReference type="ChEBI" id="CHEBI:18420"/>
    </ligand>
</feature>
<feature type="binding site" evidence="9">
    <location>
        <position position="342"/>
    </location>
    <ligand>
        <name>(2R)-2-phosphoglycerate</name>
        <dbReference type="ChEBI" id="CHEBI:58289"/>
    </ligand>
</feature>
<evidence type="ECO:0000256" key="11">
    <source>
        <dbReference type="PIRSR" id="PIRSR001400-3"/>
    </source>
</evidence>
<evidence type="ECO:0000259" key="13">
    <source>
        <dbReference type="SMART" id="SM01193"/>
    </source>
</evidence>
<comment type="cofactor">
    <cofactor evidence="9">
        <name>Mg(2+)</name>
        <dbReference type="ChEBI" id="CHEBI:18420"/>
    </cofactor>
    <text evidence="9">Binds a second Mg(2+) ion via substrate during catalysis.</text>
</comment>
<dbReference type="SUPFAM" id="SSF54826">
    <property type="entry name" value="Enolase N-terminal domain-like"/>
    <property type="match status" value="1"/>
</dbReference>
<comment type="caution">
    <text evidence="14">The sequence shown here is derived from an EMBL/GenBank/DDBJ whole genome shotgun (WGS) entry which is preliminary data.</text>
</comment>
<dbReference type="GO" id="GO:0005576">
    <property type="term" value="C:extracellular region"/>
    <property type="evidence" value="ECO:0007669"/>
    <property type="project" value="UniProtKB-SubCell"/>
</dbReference>
<feature type="binding site" evidence="9">
    <location>
        <position position="167"/>
    </location>
    <ligand>
        <name>(2R)-2-phosphoglycerate</name>
        <dbReference type="ChEBI" id="CHEBI:58289"/>
    </ligand>
</feature>
<dbReference type="UniPathway" id="UPA00109">
    <property type="reaction ID" value="UER00187"/>
</dbReference>
<evidence type="ECO:0000259" key="12">
    <source>
        <dbReference type="SMART" id="SM01192"/>
    </source>
</evidence>
<comment type="caution">
    <text evidence="9">Lacks conserved residue(s) required for the propagation of feature annotation.</text>
</comment>
<reference evidence="14 15" key="1">
    <citation type="journal article" date="2015" name="Nature">
        <title>rRNA introns, odd ribosomes, and small enigmatic genomes across a large radiation of phyla.</title>
        <authorList>
            <person name="Brown C.T."/>
            <person name="Hug L.A."/>
            <person name="Thomas B.C."/>
            <person name="Sharon I."/>
            <person name="Castelle C.J."/>
            <person name="Singh A."/>
            <person name="Wilkins M.J."/>
            <person name="Williams K.H."/>
            <person name="Banfield J.F."/>
        </authorList>
    </citation>
    <scope>NUCLEOTIDE SEQUENCE [LARGE SCALE GENOMIC DNA]</scope>
</reference>
<dbReference type="InterPro" id="IPR036849">
    <property type="entry name" value="Enolase-like_C_sf"/>
</dbReference>
<dbReference type="Proteomes" id="UP000034081">
    <property type="component" value="Unassembled WGS sequence"/>
</dbReference>
<keyword evidence="7 9" id="KW-0324">Glycolysis</keyword>
<evidence type="ECO:0000256" key="8">
    <source>
        <dbReference type="ARBA" id="ARBA00023239"/>
    </source>
</evidence>
<protein>
    <recommendedName>
        <fullName evidence="4 9">Enolase</fullName>
        <ecNumber evidence="3 9">4.2.1.11</ecNumber>
    </recommendedName>
    <alternativeName>
        <fullName evidence="9">2-phospho-D-glycerate hydro-lyase</fullName>
    </alternativeName>
    <alternativeName>
        <fullName evidence="9">2-phosphoglycerate dehydratase</fullName>
    </alternativeName>
</protein>
<dbReference type="HAMAP" id="MF_00318">
    <property type="entry name" value="Enolase"/>
    <property type="match status" value="1"/>
</dbReference>
<feature type="binding site" evidence="9 11">
    <location>
        <position position="247"/>
    </location>
    <ligand>
        <name>Mg(2+)</name>
        <dbReference type="ChEBI" id="CHEBI:18420"/>
    </ligand>
</feature>
<evidence type="ECO:0000256" key="9">
    <source>
        <dbReference type="HAMAP-Rule" id="MF_00318"/>
    </source>
</evidence>
<dbReference type="GO" id="GO:0006096">
    <property type="term" value="P:glycolytic process"/>
    <property type="evidence" value="ECO:0007669"/>
    <property type="project" value="UniProtKB-UniRule"/>
</dbReference>
<dbReference type="InterPro" id="IPR029017">
    <property type="entry name" value="Enolase-like_N"/>
</dbReference>
<feature type="binding site" evidence="9">
    <location>
        <position position="371"/>
    </location>
    <ligand>
        <name>(2R)-2-phosphoglycerate</name>
        <dbReference type="ChEBI" id="CHEBI:58289"/>
    </ligand>
</feature>
<keyword evidence="9" id="KW-0963">Cytoplasm</keyword>
<dbReference type="STRING" id="1618570.UT08_C0008G0045"/>
<evidence type="ECO:0000256" key="10">
    <source>
        <dbReference type="PIRSR" id="PIRSR001400-1"/>
    </source>
</evidence>
<feature type="binding site" evidence="9 11">
    <location>
        <position position="317"/>
    </location>
    <ligand>
        <name>Mg(2+)</name>
        <dbReference type="ChEBI" id="CHEBI:18420"/>
    </ligand>
</feature>